<reference evidence="11 12" key="1">
    <citation type="journal article" date="2015" name="Int. J. Syst. Evol. Microbiol.">
        <title>Novibacillus thermophilus gen. nov., sp. nov., a Gram-staining-negative and moderately thermophilic member of the family Thermoactinomycetaceae.</title>
        <authorList>
            <person name="Yang G."/>
            <person name="Chen J."/>
            <person name="Zhou S."/>
        </authorList>
    </citation>
    <scope>NUCLEOTIDE SEQUENCE [LARGE SCALE GENOMIC DNA]</scope>
    <source>
        <strain evidence="11 12">SG-1</strain>
    </source>
</reference>
<evidence type="ECO:0000259" key="9">
    <source>
        <dbReference type="PROSITE" id="PS01124"/>
    </source>
</evidence>
<evidence type="ECO:0000256" key="2">
    <source>
        <dbReference type="ARBA" id="ARBA00022490"/>
    </source>
</evidence>
<keyword evidence="12" id="KW-1185">Reference proteome</keyword>
<dbReference type="CDD" id="cd17536">
    <property type="entry name" value="REC_YesN-like"/>
    <property type="match status" value="1"/>
</dbReference>
<evidence type="ECO:0000313" key="11">
    <source>
        <dbReference type="EMBL" id="AQS55768.1"/>
    </source>
</evidence>
<feature type="modified residue" description="4-aspartylphosphate" evidence="8">
    <location>
        <position position="54"/>
    </location>
</feature>
<dbReference type="SMART" id="SM00448">
    <property type="entry name" value="REC"/>
    <property type="match status" value="1"/>
</dbReference>
<sequence>MNVLLVEDERTIRQGLRDLLENVIGGVSVSWEAQNGKEALQILKKEVPDLLITDVRMPEMNGLDLIAQAKYLHSFLSVVVISGYDEFDYAKKAMRYGVKHYLLKPVNRSELAMVLEEIKQELFGQKESKDHLLQDEQSKMINNIKSIISDNLCEDITLEFIGRAVNLSPSYVSQLFKKETGVNFSEFVAETRINTAKKLLIETQLKVYDIARIVGYHSAKHFMTVFKRHTALTPTKYRERYTKVD</sequence>
<keyword evidence="7" id="KW-0804">Transcription</keyword>
<gene>
    <name evidence="11" type="ORF">B0W44_08170</name>
</gene>
<dbReference type="InterPro" id="IPR018060">
    <property type="entry name" value="HTH_AraC"/>
</dbReference>
<dbReference type="Pfam" id="PF00072">
    <property type="entry name" value="Response_reg"/>
    <property type="match status" value="1"/>
</dbReference>
<keyword evidence="6" id="KW-0238">DNA-binding</keyword>
<name>A0A1U9K6V9_9BACL</name>
<dbReference type="InterPro" id="IPR051552">
    <property type="entry name" value="HptR"/>
</dbReference>
<keyword evidence="3 8" id="KW-0597">Phosphoprotein</keyword>
<dbReference type="OrthoDB" id="159632at2"/>
<dbReference type="InterPro" id="IPR020449">
    <property type="entry name" value="Tscrpt_reg_AraC-type_HTH"/>
</dbReference>
<dbReference type="EMBL" id="CP019699">
    <property type="protein sequence ID" value="AQS55768.1"/>
    <property type="molecule type" value="Genomic_DNA"/>
</dbReference>
<evidence type="ECO:0000256" key="4">
    <source>
        <dbReference type="ARBA" id="ARBA00023012"/>
    </source>
</evidence>
<dbReference type="GO" id="GO:0005737">
    <property type="term" value="C:cytoplasm"/>
    <property type="evidence" value="ECO:0007669"/>
    <property type="project" value="UniProtKB-SubCell"/>
</dbReference>
<dbReference type="STRING" id="1471761.B0W44_08170"/>
<dbReference type="GO" id="GO:0003700">
    <property type="term" value="F:DNA-binding transcription factor activity"/>
    <property type="evidence" value="ECO:0007669"/>
    <property type="project" value="InterPro"/>
</dbReference>
<dbReference type="GO" id="GO:0043565">
    <property type="term" value="F:sequence-specific DNA binding"/>
    <property type="evidence" value="ECO:0007669"/>
    <property type="project" value="InterPro"/>
</dbReference>
<keyword evidence="2" id="KW-0963">Cytoplasm</keyword>
<evidence type="ECO:0000256" key="1">
    <source>
        <dbReference type="ARBA" id="ARBA00004496"/>
    </source>
</evidence>
<evidence type="ECO:0000256" key="8">
    <source>
        <dbReference type="PROSITE-ProRule" id="PRU00169"/>
    </source>
</evidence>
<dbReference type="PROSITE" id="PS00041">
    <property type="entry name" value="HTH_ARAC_FAMILY_1"/>
    <property type="match status" value="1"/>
</dbReference>
<dbReference type="PROSITE" id="PS50110">
    <property type="entry name" value="RESPONSE_REGULATORY"/>
    <property type="match status" value="1"/>
</dbReference>
<keyword evidence="5" id="KW-0805">Transcription regulation</keyword>
<accession>A0A1U9K6V9</accession>
<dbReference type="InterPro" id="IPR011006">
    <property type="entry name" value="CheY-like_superfamily"/>
</dbReference>
<dbReference type="InterPro" id="IPR001789">
    <property type="entry name" value="Sig_transdc_resp-reg_receiver"/>
</dbReference>
<dbReference type="InterPro" id="IPR009057">
    <property type="entry name" value="Homeodomain-like_sf"/>
</dbReference>
<evidence type="ECO:0000256" key="3">
    <source>
        <dbReference type="ARBA" id="ARBA00022553"/>
    </source>
</evidence>
<dbReference type="RefSeq" id="WP_077719632.1">
    <property type="nucleotide sequence ID" value="NZ_CP019699.1"/>
</dbReference>
<evidence type="ECO:0000256" key="6">
    <source>
        <dbReference type="ARBA" id="ARBA00023125"/>
    </source>
</evidence>
<protein>
    <recommendedName>
        <fullName evidence="13">DNA-binding response regulator</fullName>
    </recommendedName>
</protein>
<feature type="domain" description="HTH araC/xylS-type" evidence="9">
    <location>
        <begin position="142"/>
        <end position="240"/>
    </location>
</feature>
<evidence type="ECO:0000256" key="5">
    <source>
        <dbReference type="ARBA" id="ARBA00023015"/>
    </source>
</evidence>
<dbReference type="SUPFAM" id="SSF52172">
    <property type="entry name" value="CheY-like"/>
    <property type="match status" value="1"/>
</dbReference>
<dbReference type="AlphaFoldDB" id="A0A1U9K6V9"/>
<evidence type="ECO:0008006" key="13">
    <source>
        <dbReference type="Google" id="ProtNLM"/>
    </source>
</evidence>
<evidence type="ECO:0000313" key="12">
    <source>
        <dbReference type="Proteomes" id="UP000188603"/>
    </source>
</evidence>
<comment type="subcellular location">
    <subcellularLocation>
        <location evidence="1">Cytoplasm</location>
    </subcellularLocation>
</comment>
<dbReference type="SUPFAM" id="SSF46689">
    <property type="entry name" value="Homeodomain-like"/>
    <property type="match status" value="2"/>
</dbReference>
<dbReference type="Pfam" id="PF12833">
    <property type="entry name" value="HTH_18"/>
    <property type="match status" value="1"/>
</dbReference>
<dbReference type="PANTHER" id="PTHR42713:SF3">
    <property type="entry name" value="TRANSCRIPTIONAL REGULATORY PROTEIN HPTR"/>
    <property type="match status" value="1"/>
</dbReference>
<dbReference type="PRINTS" id="PR00032">
    <property type="entry name" value="HTHARAC"/>
</dbReference>
<dbReference type="KEGG" id="ntr:B0W44_08170"/>
<dbReference type="PANTHER" id="PTHR42713">
    <property type="entry name" value="HISTIDINE KINASE-RELATED"/>
    <property type="match status" value="1"/>
</dbReference>
<proteinExistence type="predicted"/>
<dbReference type="Gene3D" id="1.10.10.60">
    <property type="entry name" value="Homeodomain-like"/>
    <property type="match status" value="2"/>
</dbReference>
<evidence type="ECO:0000259" key="10">
    <source>
        <dbReference type="PROSITE" id="PS50110"/>
    </source>
</evidence>
<organism evidence="11 12">
    <name type="scientific">Novibacillus thermophilus</name>
    <dbReference type="NCBI Taxonomy" id="1471761"/>
    <lineage>
        <taxon>Bacteria</taxon>
        <taxon>Bacillati</taxon>
        <taxon>Bacillota</taxon>
        <taxon>Bacilli</taxon>
        <taxon>Bacillales</taxon>
        <taxon>Thermoactinomycetaceae</taxon>
        <taxon>Novibacillus</taxon>
    </lineage>
</organism>
<evidence type="ECO:0000256" key="7">
    <source>
        <dbReference type="ARBA" id="ARBA00023163"/>
    </source>
</evidence>
<dbReference type="InterPro" id="IPR018062">
    <property type="entry name" value="HTH_AraC-typ_CS"/>
</dbReference>
<dbReference type="SMART" id="SM00342">
    <property type="entry name" value="HTH_ARAC"/>
    <property type="match status" value="1"/>
</dbReference>
<keyword evidence="4" id="KW-0902">Two-component regulatory system</keyword>
<feature type="domain" description="Response regulatory" evidence="10">
    <location>
        <begin position="2"/>
        <end position="119"/>
    </location>
</feature>
<dbReference type="Gene3D" id="3.40.50.2300">
    <property type="match status" value="1"/>
</dbReference>
<dbReference type="Proteomes" id="UP000188603">
    <property type="component" value="Chromosome"/>
</dbReference>
<dbReference type="GO" id="GO:0000160">
    <property type="term" value="P:phosphorelay signal transduction system"/>
    <property type="evidence" value="ECO:0007669"/>
    <property type="project" value="UniProtKB-KW"/>
</dbReference>
<dbReference type="PROSITE" id="PS01124">
    <property type="entry name" value="HTH_ARAC_FAMILY_2"/>
    <property type="match status" value="1"/>
</dbReference>